<accession>A0ABW6A198</accession>
<dbReference type="Pfam" id="PF06889">
    <property type="entry name" value="DUF1266"/>
    <property type="match status" value="1"/>
</dbReference>
<dbReference type="RefSeq" id="WP_386094306.1">
    <property type="nucleotide sequence ID" value="NZ_JBHUOZ010000001.1"/>
</dbReference>
<evidence type="ECO:0000259" key="1">
    <source>
        <dbReference type="Pfam" id="PF06889"/>
    </source>
</evidence>
<dbReference type="InterPro" id="IPR009677">
    <property type="entry name" value="DUF1266"/>
</dbReference>
<dbReference type="Proteomes" id="UP001597511">
    <property type="component" value="Unassembled WGS sequence"/>
</dbReference>
<evidence type="ECO:0000313" key="3">
    <source>
        <dbReference type="Proteomes" id="UP001597511"/>
    </source>
</evidence>
<evidence type="ECO:0000313" key="2">
    <source>
        <dbReference type="EMBL" id="MFD2918346.1"/>
    </source>
</evidence>
<comment type="caution">
    <text evidence="2">The sequence shown here is derived from an EMBL/GenBank/DDBJ whole genome shotgun (WGS) entry which is preliminary data.</text>
</comment>
<keyword evidence="3" id="KW-1185">Reference proteome</keyword>
<reference evidence="3" key="1">
    <citation type="journal article" date="2019" name="Int. J. Syst. Evol. Microbiol.">
        <title>The Global Catalogue of Microorganisms (GCM) 10K type strain sequencing project: providing services to taxonomists for standard genome sequencing and annotation.</title>
        <authorList>
            <consortium name="The Broad Institute Genomics Platform"/>
            <consortium name="The Broad Institute Genome Sequencing Center for Infectious Disease"/>
            <person name="Wu L."/>
            <person name="Ma J."/>
        </authorList>
    </citation>
    <scope>NUCLEOTIDE SEQUENCE [LARGE SCALE GENOMIC DNA]</scope>
    <source>
        <strain evidence="3">KCTC 23299</strain>
    </source>
</reference>
<name>A0ABW6A198_9BACT</name>
<organism evidence="2 3">
    <name type="scientific">Terrimonas rubra</name>
    <dbReference type="NCBI Taxonomy" id="1035890"/>
    <lineage>
        <taxon>Bacteria</taxon>
        <taxon>Pseudomonadati</taxon>
        <taxon>Bacteroidota</taxon>
        <taxon>Chitinophagia</taxon>
        <taxon>Chitinophagales</taxon>
        <taxon>Chitinophagaceae</taxon>
        <taxon>Terrimonas</taxon>
    </lineage>
</organism>
<sequence>MGIVSKLFNALFNNLRQNKTNPLSGDALKQVLVSAMYAEQQSAYLNSYETGIAAADAKKILQEYWGIYNKADAEDTLLYLLRQGHSYYFEPIYKALTSEKDNYAAYLQSAFPPEELDKAVNLFRGLRSNIDTLISDKVISKIEDLQVYKVYGWDYGRLAFMTRLCYEHNLIPEHVMKQFLREGLEGTKRAYRNWEDFSKGYIIGRAMWGGQDNSGMTGIAHSLLTDKKSPWIHHPL</sequence>
<proteinExistence type="predicted"/>
<gene>
    <name evidence="2" type="ORF">ACFS6H_01415</name>
</gene>
<protein>
    <submittedName>
        <fullName evidence="2">DUF1266 domain-containing protein</fullName>
    </submittedName>
</protein>
<dbReference type="EMBL" id="JBHUOZ010000001">
    <property type="protein sequence ID" value="MFD2918346.1"/>
    <property type="molecule type" value="Genomic_DNA"/>
</dbReference>
<feature type="domain" description="DUF1266" evidence="1">
    <location>
        <begin position="61"/>
        <end position="235"/>
    </location>
</feature>